<dbReference type="Proteomes" id="UP000030044">
    <property type="component" value="Segment"/>
</dbReference>
<protein>
    <submittedName>
        <fullName evidence="1">Uncharacterized protein</fullName>
    </submittedName>
</protein>
<reference evidence="2" key="1">
    <citation type="submission" date="2012-12" db="EMBL/GenBank/DDBJ databases">
        <title>Genomics of marine cyanopodoviruses.</title>
        <authorList>
            <person name="Huang S."/>
            <person name="Chen F."/>
        </authorList>
    </citation>
    <scope>NUCLEOTIDE SEQUENCE [LARGE SCALE GENOMIC DNA]</scope>
</reference>
<reference evidence="1 2" key="2">
    <citation type="journal article" date="2015" name="PLoS ONE">
        <title>Comparative Genomic and Phylogenomic Analyses Reveal a Conserved Core Genome Shared by Estuarine and Oceanic Cyanopodoviruses.</title>
        <authorList>
            <person name="Huang S."/>
            <person name="Zhang S."/>
            <person name="Jiao N."/>
            <person name="Chen F."/>
        </authorList>
    </citation>
    <scope>NUCLEOTIDE SEQUENCE [LARGE SCALE GENOMIC DNA]</scope>
</reference>
<keyword evidence="2" id="KW-1185">Reference proteome</keyword>
<dbReference type="KEGG" id="vg:22112394"/>
<sequence>MPIDPVSATLTAASIGLSLFGGAQQDRAEQRAIDLAHKSAMRNWRFSNKEAKRRYRYDKQGLEILKRNTESQLQWQEETANRDYNYKMAIRDYDYRNQMRAFQKSEENYRKQLGFNNLAAAQAYEEENRAFEEIKIATAFQSQDLMVQGILEEGKALSRGVAGRSAAKATQSAIASYGRNIAILDESMKSAGKQHLTNLKKIDLDKLGADLAADAARMLKPEMLPPLPEPLALPRPEYQAVFKPKKTPRPVKGVATGGNFTNALTSSLSTLASGNWAEAFSGKPGAAPLTFG</sequence>
<gene>
    <name evidence="1" type="ORF">S-CBP3_0050</name>
</gene>
<proteinExistence type="predicted"/>
<name>A0A096VKL7_9CAUD</name>
<organism evidence="1 2">
    <name type="scientific">Synechococcus phage S-CBP3</name>
    <dbReference type="NCBI Taxonomy" id="756276"/>
    <lineage>
        <taxon>Viruses</taxon>
        <taxon>Duplodnaviria</taxon>
        <taxon>Heunggongvirae</taxon>
        <taxon>Uroviricota</taxon>
        <taxon>Caudoviricetes</taxon>
        <taxon>Autographivirales</taxon>
        <taxon>Lirvirus</taxon>
        <taxon>Lirvirus SCBP3</taxon>
    </lineage>
</organism>
<evidence type="ECO:0000313" key="2">
    <source>
        <dbReference type="Proteomes" id="UP000030044"/>
    </source>
</evidence>
<accession>A0A096VKL7</accession>
<dbReference type="EMBL" id="KC310803">
    <property type="protein sequence ID" value="AGK86605.1"/>
    <property type="molecule type" value="Genomic_DNA"/>
</dbReference>
<evidence type="ECO:0000313" key="1">
    <source>
        <dbReference type="EMBL" id="AGK86605.1"/>
    </source>
</evidence>